<proteinExistence type="predicted"/>
<keyword evidence="1" id="KW-0732">Signal</keyword>
<protein>
    <submittedName>
        <fullName evidence="2">Uncharacterized protein</fullName>
    </submittedName>
</protein>
<dbReference type="EMBL" id="CP024923">
    <property type="protein sequence ID" value="ATY32961.1"/>
    <property type="molecule type" value="Genomic_DNA"/>
</dbReference>
<gene>
    <name evidence="2" type="ORF">CVN68_14145</name>
</gene>
<accession>A0A2K8MNK8</accession>
<organism evidence="2 3">
    <name type="scientific">Sphingomonas psychrotolerans</name>
    <dbReference type="NCBI Taxonomy" id="1327635"/>
    <lineage>
        <taxon>Bacteria</taxon>
        <taxon>Pseudomonadati</taxon>
        <taxon>Pseudomonadota</taxon>
        <taxon>Alphaproteobacteria</taxon>
        <taxon>Sphingomonadales</taxon>
        <taxon>Sphingomonadaceae</taxon>
        <taxon>Sphingomonas</taxon>
    </lineage>
</organism>
<evidence type="ECO:0000313" key="2">
    <source>
        <dbReference type="EMBL" id="ATY32961.1"/>
    </source>
</evidence>
<evidence type="ECO:0000256" key="1">
    <source>
        <dbReference type="SAM" id="SignalP"/>
    </source>
</evidence>
<reference evidence="2 3" key="1">
    <citation type="submission" date="2017-11" db="EMBL/GenBank/DDBJ databases">
        <title>Complete genome sequence of Sphingomonas sp. Strain Cra20, a psychrotolerant potential plant growth promoting rhizobacteria.</title>
        <authorList>
            <person name="Luo Y."/>
        </authorList>
    </citation>
    <scope>NUCLEOTIDE SEQUENCE [LARGE SCALE GENOMIC DNA]</scope>
    <source>
        <strain evidence="2 3">Cra20</strain>
    </source>
</reference>
<name>A0A2K8MNK8_9SPHN</name>
<sequence length="183" mass="19815">MFMVRLAICFLLALAGVAPSPVAAQGITQTDRAAIENRIGAFDKMMREGRTGDSLDFVPPRLLGVIAKKFGLSPADVKPSFRQQVAEAMKHVKIVSFRMVLSNGTAGATPNKSRNYMLIPTETVVEVPGTGRLLSKSSTLAFQDNGIWYLVRIGEAEQVLVLREAYPEFAGVEFPSGSTTPIN</sequence>
<dbReference type="KEGG" id="sphc:CVN68_14145"/>
<feature type="signal peptide" evidence="1">
    <location>
        <begin position="1"/>
        <end position="24"/>
    </location>
</feature>
<dbReference type="AlphaFoldDB" id="A0A2K8MNK8"/>
<dbReference type="Proteomes" id="UP000229081">
    <property type="component" value="Chromosome"/>
</dbReference>
<feature type="chain" id="PRO_5014933773" evidence="1">
    <location>
        <begin position="25"/>
        <end position="183"/>
    </location>
</feature>
<keyword evidence="3" id="KW-1185">Reference proteome</keyword>
<evidence type="ECO:0000313" key="3">
    <source>
        <dbReference type="Proteomes" id="UP000229081"/>
    </source>
</evidence>